<dbReference type="EMBL" id="FMAI01000014">
    <property type="protein sequence ID" value="SCB49658.1"/>
    <property type="molecule type" value="Genomic_DNA"/>
</dbReference>
<evidence type="ECO:0000256" key="1">
    <source>
        <dbReference type="SAM" id="MobiDB-lite"/>
    </source>
</evidence>
<sequence>LGQRPPASVYQPSPRAMPRRLPEPDYPAEAAVRQVRSNGEIKWRGELIHICSALVGEAVAVEETEDGTWQVRFFNVPIGIIDQKTRKLRRSASAAPQPTKS</sequence>
<dbReference type="EMBL" id="FMAI01000003">
    <property type="protein sequence ID" value="SCB20783.1"/>
    <property type="molecule type" value="Genomic_DNA"/>
</dbReference>
<evidence type="ECO:0008006" key="5">
    <source>
        <dbReference type="Google" id="ProtNLM"/>
    </source>
</evidence>
<evidence type="ECO:0000313" key="4">
    <source>
        <dbReference type="Proteomes" id="UP000199184"/>
    </source>
</evidence>
<accession>A0A1C3XBP0</accession>
<feature type="region of interest" description="Disordered" evidence="1">
    <location>
        <begin position="1"/>
        <end position="23"/>
    </location>
</feature>
<feature type="non-terminal residue" evidence="3">
    <location>
        <position position="1"/>
    </location>
</feature>
<dbReference type="Proteomes" id="UP000199184">
    <property type="component" value="Unassembled WGS sequence"/>
</dbReference>
<reference evidence="3" key="1">
    <citation type="submission" date="2016-08" db="EMBL/GenBank/DDBJ databases">
        <authorList>
            <person name="Seilhamer J.J."/>
        </authorList>
    </citation>
    <scope>NUCLEOTIDE SEQUENCE [LARGE SCALE GENOMIC DNA]</scope>
    <source>
        <strain evidence="3">ERR11</strain>
    </source>
</reference>
<keyword evidence="4" id="KW-1185">Reference proteome</keyword>
<organism evidence="3 4">
    <name type="scientific">Bradyrhizobium shewense</name>
    <dbReference type="NCBI Taxonomy" id="1761772"/>
    <lineage>
        <taxon>Bacteria</taxon>
        <taxon>Pseudomonadati</taxon>
        <taxon>Pseudomonadota</taxon>
        <taxon>Alphaproteobacteria</taxon>
        <taxon>Hyphomicrobiales</taxon>
        <taxon>Nitrobacteraceae</taxon>
        <taxon>Bradyrhizobium</taxon>
    </lineage>
</organism>
<name>A0A1C3XBP0_9BRAD</name>
<gene>
    <name evidence="2" type="ORF">GA0061098_10031</name>
    <name evidence="3" type="ORF">GA0061098_10141</name>
</gene>
<dbReference type="AlphaFoldDB" id="A0A1C3XBP0"/>
<proteinExistence type="predicted"/>
<reference evidence="4" key="2">
    <citation type="submission" date="2016-08" db="EMBL/GenBank/DDBJ databases">
        <authorList>
            <person name="Varghese N."/>
            <person name="Submissions Spin"/>
        </authorList>
    </citation>
    <scope>NUCLEOTIDE SEQUENCE [LARGE SCALE GENOMIC DNA]</scope>
    <source>
        <strain evidence="4">ERR11</strain>
    </source>
</reference>
<protein>
    <recommendedName>
        <fullName evidence="5">Transposase</fullName>
    </recommendedName>
</protein>
<evidence type="ECO:0000313" key="3">
    <source>
        <dbReference type="EMBL" id="SCB49658.1"/>
    </source>
</evidence>
<evidence type="ECO:0000313" key="2">
    <source>
        <dbReference type="EMBL" id="SCB20783.1"/>
    </source>
</evidence>